<keyword evidence="3" id="KW-1185">Reference proteome</keyword>
<proteinExistence type="predicted"/>
<sequence>MLVVLALAAVAILVGVVVVAMGGGGELSEFAPDVPPLDLPVAGPVGAADLMALQLPVSLVGYHTQSVDETLNRVVNALGERDTRIAVLEQRVSELLASRLQARQEIHAGPLTAPRTEHEPEGPAEFPELSEAPPESLAARDGDGEDVRGDGGGAVRKGDGEDAREDVRDGDRKDARDGDGKGDGVEAREDTREDTQDGDRKDVRDGDGEDAREDGRERDRLGVPDAKEIR</sequence>
<feature type="region of interest" description="Disordered" evidence="1">
    <location>
        <begin position="108"/>
        <end position="230"/>
    </location>
</feature>
<name>A0A243RJB8_9ACTN</name>
<evidence type="ECO:0008006" key="4">
    <source>
        <dbReference type="Google" id="ProtNLM"/>
    </source>
</evidence>
<evidence type="ECO:0000256" key="1">
    <source>
        <dbReference type="SAM" id="MobiDB-lite"/>
    </source>
</evidence>
<dbReference type="EMBL" id="NGFP01000091">
    <property type="protein sequence ID" value="OUC94992.1"/>
    <property type="molecule type" value="Genomic_DNA"/>
</dbReference>
<accession>A0A243RJB8</accession>
<feature type="compositionally biased region" description="Basic and acidic residues" evidence="1">
    <location>
        <begin position="213"/>
        <end position="230"/>
    </location>
</feature>
<gene>
    <name evidence="2" type="ORF">CA984_20250</name>
</gene>
<reference evidence="2 3" key="1">
    <citation type="submission" date="2017-05" db="EMBL/GenBank/DDBJ databases">
        <title>Biotechnological potential of actinobacteria isolated from South African environments.</title>
        <authorList>
            <person name="Le Roes-Hill M."/>
            <person name="Prins A."/>
            <person name="Durrell K.A."/>
        </authorList>
    </citation>
    <scope>NUCLEOTIDE SEQUENCE [LARGE SCALE GENOMIC DNA]</scope>
    <source>
        <strain evidence="2">M26</strain>
    </source>
</reference>
<feature type="compositionally biased region" description="Basic and acidic residues" evidence="1">
    <location>
        <begin position="156"/>
        <end position="206"/>
    </location>
</feature>
<organism evidence="2 3">
    <name type="scientific">Streptosporangium minutum</name>
    <dbReference type="NCBI Taxonomy" id="569862"/>
    <lineage>
        <taxon>Bacteria</taxon>
        <taxon>Bacillati</taxon>
        <taxon>Actinomycetota</taxon>
        <taxon>Actinomycetes</taxon>
        <taxon>Streptosporangiales</taxon>
        <taxon>Streptosporangiaceae</taxon>
        <taxon>Streptosporangium</taxon>
    </lineage>
</organism>
<comment type="caution">
    <text evidence="2">The sequence shown here is derived from an EMBL/GenBank/DDBJ whole genome shotgun (WGS) entry which is preliminary data.</text>
</comment>
<protein>
    <recommendedName>
        <fullName evidence="4">Cell division protein DivIVA</fullName>
    </recommendedName>
</protein>
<feature type="compositionally biased region" description="Basic and acidic residues" evidence="1">
    <location>
        <begin position="138"/>
        <end position="149"/>
    </location>
</feature>
<dbReference type="AlphaFoldDB" id="A0A243RJB8"/>
<dbReference type="Proteomes" id="UP000194761">
    <property type="component" value="Unassembled WGS sequence"/>
</dbReference>
<dbReference type="RefSeq" id="WP_086574714.1">
    <property type="nucleotide sequence ID" value="NZ_NGFP01000091.1"/>
</dbReference>
<evidence type="ECO:0000313" key="3">
    <source>
        <dbReference type="Proteomes" id="UP000194761"/>
    </source>
</evidence>
<evidence type="ECO:0000313" key="2">
    <source>
        <dbReference type="EMBL" id="OUC94992.1"/>
    </source>
</evidence>